<evidence type="ECO:0000313" key="3">
    <source>
        <dbReference type="Proteomes" id="UP000284621"/>
    </source>
</evidence>
<comment type="caution">
    <text evidence="2">The sequence shown here is derived from an EMBL/GenBank/DDBJ whole genome shotgun (WGS) entry which is preliminary data.</text>
</comment>
<dbReference type="GO" id="GO:0006352">
    <property type="term" value="P:DNA-templated transcription initiation"/>
    <property type="evidence" value="ECO:0007669"/>
    <property type="project" value="InterPro"/>
</dbReference>
<dbReference type="InterPro" id="IPR036388">
    <property type="entry name" value="WH-like_DNA-bd_sf"/>
</dbReference>
<dbReference type="Gene3D" id="1.10.10.10">
    <property type="entry name" value="Winged helix-like DNA-binding domain superfamily/Winged helix DNA-binding domain"/>
    <property type="match status" value="1"/>
</dbReference>
<dbReference type="Pfam" id="PF08281">
    <property type="entry name" value="Sigma70_r4_2"/>
    <property type="match status" value="1"/>
</dbReference>
<evidence type="ECO:0000259" key="1">
    <source>
        <dbReference type="Pfam" id="PF08281"/>
    </source>
</evidence>
<dbReference type="GO" id="GO:0003677">
    <property type="term" value="F:DNA binding"/>
    <property type="evidence" value="ECO:0007669"/>
    <property type="project" value="InterPro"/>
</dbReference>
<protein>
    <submittedName>
        <fullName evidence="2">Sigma-70 family RNA polymerase sigma factor</fullName>
    </submittedName>
</protein>
<accession>A0A414B7Y1</accession>
<evidence type="ECO:0000313" key="2">
    <source>
        <dbReference type="EMBL" id="RHC66899.1"/>
    </source>
</evidence>
<dbReference type="RefSeq" id="WP_118380561.1">
    <property type="nucleotide sequence ID" value="NZ_CABJFJ010000003.1"/>
</dbReference>
<gene>
    <name evidence="2" type="ORF">DW833_03370</name>
</gene>
<sequence>MRKFKTSEDSRTNYIYFFDDGSKCVINPDEDGVDTTIIAKLHEMDDDTIDAERREEYHCPVHYENYYDGSGEDANDRNPYLEDTGSDSLEMMLASISEQEHTEKLDRLKAALSNLSELQQNTVFKKFYQNMTNVDIAAEEGVTETAVRNRLKKIFTRLAKEI</sequence>
<name>A0A414B7Y1_9FIRM</name>
<dbReference type="Proteomes" id="UP000284621">
    <property type="component" value="Unassembled WGS sequence"/>
</dbReference>
<reference evidence="2 3" key="1">
    <citation type="submission" date="2018-08" db="EMBL/GenBank/DDBJ databases">
        <title>A genome reference for cultivated species of the human gut microbiota.</title>
        <authorList>
            <person name="Zou Y."/>
            <person name="Xue W."/>
            <person name="Luo G."/>
        </authorList>
    </citation>
    <scope>NUCLEOTIDE SEQUENCE [LARGE SCALE GENOMIC DNA]</scope>
    <source>
        <strain evidence="2 3">AM34-3LB</strain>
    </source>
</reference>
<dbReference type="InterPro" id="IPR013324">
    <property type="entry name" value="RNA_pol_sigma_r3/r4-like"/>
</dbReference>
<proteinExistence type="predicted"/>
<organism evidence="2 3">
    <name type="scientific">Anaerobutyricum hallii</name>
    <dbReference type="NCBI Taxonomy" id="39488"/>
    <lineage>
        <taxon>Bacteria</taxon>
        <taxon>Bacillati</taxon>
        <taxon>Bacillota</taxon>
        <taxon>Clostridia</taxon>
        <taxon>Lachnospirales</taxon>
        <taxon>Lachnospiraceae</taxon>
        <taxon>Anaerobutyricum</taxon>
    </lineage>
</organism>
<keyword evidence="3" id="KW-1185">Reference proteome</keyword>
<feature type="domain" description="RNA polymerase sigma factor 70 region 4 type 2" evidence="1">
    <location>
        <begin position="106"/>
        <end position="156"/>
    </location>
</feature>
<dbReference type="GO" id="GO:0016987">
    <property type="term" value="F:sigma factor activity"/>
    <property type="evidence" value="ECO:0007669"/>
    <property type="project" value="InterPro"/>
</dbReference>
<dbReference type="AlphaFoldDB" id="A0A414B7Y1"/>
<dbReference type="SUPFAM" id="SSF88659">
    <property type="entry name" value="Sigma3 and sigma4 domains of RNA polymerase sigma factors"/>
    <property type="match status" value="1"/>
</dbReference>
<dbReference type="EMBL" id="QSID01000003">
    <property type="protein sequence ID" value="RHC66899.1"/>
    <property type="molecule type" value="Genomic_DNA"/>
</dbReference>
<dbReference type="InterPro" id="IPR013249">
    <property type="entry name" value="RNA_pol_sigma70_r4_t2"/>
</dbReference>